<evidence type="ECO:0000313" key="1">
    <source>
        <dbReference type="EMBL" id="MCS3918026.1"/>
    </source>
</evidence>
<protein>
    <submittedName>
        <fullName evidence="1">Uncharacterized protein</fullName>
    </submittedName>
</protein>
<dbReference type="RefSeq" id="WP_259093146.1">
    <property type="nucleotide sequence ID" value="NZ_CP130454.1"/>
</dbReference>
<dbReference type="Proteomes" id="UP001204798">
    <property type="component" value="Unassembled WGS sequence"/>
</dbReference>
<proteinExistence type="predicted"/>
<accession>A0ABT2EKN1</accession>
<organism evidence="1 2">
    <name type="scientific">Candidatus Fervidibacter sacchari</name>
    <dbReference type="NCBI Taxonomy" id="1448929"/>
    <lineage>
        <taxon>Bacteria</taxon>
        <taxon>Candidatus Fervidibacterota</taxon>
        <taxon>Candidatus Fervidibacter</taxon>
    </lineage>
</organism>
<keyword evidence="2" id="KW-1185">Reference proteome</keyword>
<name>A0ABT2EKN1_9BACT</name>
<evidence type="ECO:0000313" key="2">
    <source>
        <dbReference type="Proteomes" id="UP001204798"/>
    </source>
</evidence>
<sequence>MTKFKQILDEDEILITFCIIDDVTKAMGMQGDKQQKMTKRSFDRRFYFPSLLW</sequence>
<dbReference type="EMBL" id="JANUCP010000001">
    <property type="protein sequence ID" value="MCS3918026.1"/>
    <property type="molecule type" value="Genomic_DNA"/>
</dbReference>
<gene>
    <name evidence="1" type="ORF">M2350_000423</name>
</gene>
<comment type="caution">
    <text evidence="1">The sequence shown here is derived from an EMBL/GenBank/DDBJ whole genome shotgun (WGS) entry which is preliminary data.</text>
</comment>
<reference evidence="1 2" key="1">
    <citation type="submission" date="2022-08" db="EMBL/GenBank/DDBJ databases">
        <title>Bacterial and archaeal communities from various locations to study Microbial Dark Matter (Phase II).</title>
        <authorList>
            <person name="Stepanauskas R."/>
        </authorList>
    </citation>
    <scope>NUCLEOTIDE SEQUENCE [LARGE SCALE GENOMIC DNA]</scope>
    <source>
        <strain evidence="1 2">PD1</strain>
    </source>
</reference>